<gene>
    <name evidence="1" type="ORF">NC653_001959</name>
</gene>
<reference evidence="1 2" key="1">
    <citation type="journal article" date="2023" name="Mol. Ecol. Resour.">
        <title>Chromosome-level genome assembly of a triploid poplar Populus alba 'Berolinensis'.</title>
        <authorList>
            <person name="Chen S."/>
            <person name="Yu Y."/>
            <person name="Wang X."/>
            <person name="Wang S."/>
            <person name="Zhang T."/>
            <person name="Zhou Y."/>
            <person name="He R."/>
            <person name="Meng N."/>
            <person name="Wang Y."/>
            <person name="Liu W."/>
            <person name="Liu Z."/>
            <person name="Liu J."/>
            <person name="Guo Q."/>
            <person name="Huang H."/>
            <person name="Sederoff R.R."/>
            <person name="Wang G."/>
            <person name="Qu G."/>
            <person name="Chen S."/>
        </authorList>
    </citation>
    <scope>NUCLEOTIDE SEQUENCE [LARGE SCALE GENOMIC DNA]</scope>
    <source>
        <strain evidence="1">SC-2020</strain>
    </source>
</reference>
<evidence type="ECO:0000313" key="2">
    <source>
        <dbReference type="Proteomes" id="UP001164929"/>
    </source>
</evidence>
<sequence>MDAPSQKEMSYYDHVKRRHEDKGCLSAFFFALCCCSETCECCCRSETCECCCLGGTCECCVQLCAVLLLCLDH</sequence>
<keyword evidence="2" id="KW-1185">Reference proteome</keyword>
<comment type="caution">
    <text evidence="1">The sequence shown here is derived from an EMBL/GenBank/DDBJ whole genome shotgun (WGS) entry which is preliminary data.</text>
</comment>
<evidence type="ECO:0000313" key="1">
    <source>
        <dbReference type="EMBL" id="KAJ7011707.1"/>
    </source>
</evidence>
<dbReference type="EMBL" id="JAQIZT010000001">
    <property type="protein sequence ID" value="KAJ7011707.1"/>
    <property type="molecule type" value="Genomic_DNA"/>
</dbReference>
<dbReference type="AlphaFoldDB" id="A0AAD6WGP5"/>
<proteinExistence type="predicted"/>
<accession>A0AAD6WGP5</accession>
<organism evidence="1 2">
    <name type="scientific">Populus alba x Populus x berolinensis</name>
    <dbReference type="NCBI Taxonomy" id="444605"/>
    <lineage>
        <taxon>Eukaryota</taxon>
        <taxon>Viridiplantae</taxon>
        <taxon>Streptophyta</taxon>
        <taxon>Embryophyta</taxon>
        <taxon>Tracheophyta</taxon>
        <taxon>Spermatophyta</taxon>
        <taxon>Magnoliopsida</taxon>
        <taxon>eudicotyledons</taxon>
        <taxon>Gunneridae</taxon>
        <taxon>Pentapetalae</taxon>
        <taxon>rosids</taxon>
        <taxon>fabids</taxon>
        <taxon>Malpighiales</taxon>
        <taxon>Salicaceae</taxon>
        <taxon>Saliceae</taxon>
        <taxon>Populus</taxon>
    </lineage>
</organism>
<name>A0AAD6WGP5_9ROSI</name>
<dbReference type="PANTHER" id="PTHR35470">
    <property type="entry name" value="CADMIUM TOLERANT 3"/>
    <property type="match status" value="1"/>
</dbReference>
<dbReference type="InterPro" id="IPR051671">
    <property type="entry name" value="CYSTM1_HM_Tolerance"/>
</dbReference>
<protein>
    <submittedName>
        <fullName evidence="1">Keratin-associated protein 5-5-like</fullName>
    </submittedName>
</protein>
<dbReference type="PANTHER" id="PTHR35470:SF6">
    <property type="entry name" value="PROTEIN CYSTEINE-RICH TRANSMEMBRANE MODULE 2"/>
    <property type="match status" value="1"/>
</dbReference>
<dbReference type="Proteomes" id="UP001164929">
    <property type="component" value="Chromosome 1"/>
</dbReference>